<sequence>MVTHTQIKISRRPEVLNRFGIGNTCLHDRIKKGLIPPSISLGSRSVGWLEHELNAVLVAMAANKGDHYIKKLIENMVTERYVKAKELIK</sequence>
<gene>
    <name evidence="1" type="ORF">BST96_03775</name>
</gene>
<dbReference type="STRING" id="716816.BST96_03775"/>
<dbReference type="KEGG" id="osg:BST96_03775"/>
<dbReference type="Pfam" id="PF05930">
    <property type="entry name" value="Phage_AlpA"/>
    <property type="match status" value="1"/>
</dbReference>
<dbReference type="RefSeq" id="WP_085757410.1">
    <property type="nucleotide sequence ID" value="NZ_CP019343.1"/>
</dbReference>
<organism evidence="1 2">
    <name type="scientific">Oceanicoccus sagamiensis</name>
    <dbReference type="NCBI Taxonomy" id="716816"/>
    <lineage>
        <taxon>Bacteria</taxon>
        <taxon>Pseudomonadati</taxon>
        <taxon>Pseudomonadota</taxon>
        <taxon>Gammaproteobacteria</taxon>
        <taxon>Cellvibrionales</taxon>
        <taxon>Spongiibacteraceae</taxon>
        <taxon>Oceanicoccus</taxon>
    </lineage>
</organism>
<dbReference type="Gene3D" id="1.10.238.160">
    <property type="match status" value="1"/>
</dbReference>
<dbReference type="AlphaFoldDB" id="A0A1X9N807"/>
<proteinExistence type="predicted"/>
<name>A0A1X9N807_9GAMM</name>
<dbReference type="Proteomes" id="UP000193450">
    <property type="component" value="Chromosome"/>
</dbReference>
<protein>
    <submittedName>
        <fullName evidence="1">Uncharacterized protein</fullName>
    </submittedName>
</protein>
<dbReference type="EMBL" id="CP019343">
    <property type="protein sequence ID" value="ARN73301.1"/>
    <property type="molecule type" value="Genomic_DNA"/>
</dbReference>
<accession>A0A1X9N807</accession>
<evidence type="ECO:0000313" key="2">
    <source>
        <dbReference type="Proteomes" id="UP000193450"/>
    </source>
</evidence>
<dbReference type="OrthoDB" id="8455288at2"/>
<evidence type="ECO:0000313" key="1">
    <source>
        <dbReference type="EMBL" id="ARN73301.1"/>
    </source>
</evidence>
<keyword evidence="2" id="KW-1185">Reference proteome</keyword>
<dbReference type="InterPro" id="IPR010260">
    <property type="entry name" value="AlpA"/>
</dbReference>
<reference evidence="1 2" key="1">
    <citation type="submission" date="2016-11" db="EMBL/GenBank/DDBJ databases">
        <title>Trade-off between light-utilization and light-protection in marine flavobacteria.</title>
        <authorList>
            <person name="Kumagai Y."/>
        </authorList>
    </citation>
    <scope>NUCLEOTIDE SEQUENCE [LARGE SCALE GENOMIC DNA]</scope>
    <source>
        <strain evidence="1 2">NBRC 107125</strain>
    </source>
</reference>